<evidence type="ECO:0000256" key="7">
    <source>
        <dbReference type="ARBA" id="ARBA00022898"/>
    </source>
</evidence>
<dbReference type="Proteomes" id="UP000429232">
    <property type="component" value="Chromosome"/>
</dbReference>
<comment type="catalytic activity">
    <reaction evidence="10 11">
        <text>(1S,2R)-1-C-(indol-3-yl)glycerol 3-phosphate + L-serine = D-glyceraldehyde 3-phosphate + L-tryptophan + H2O</text>
        <dbReference type="Rhea" id="RHEA:10532"/>
        <dbReference type="ChEBI" id="CHEBI:15377"/>
        <dbReference type="ChEBI" id="CHEBI:33384"/>
        <dbReference type="ChEBI" id="CHEBI:57912"/>
        <dbReference type="ChEBI" id="CHEBI:58866"/>
        <dbReference type="ChEBI" id="CHEBI:59776"/>
        <dbReference type="EC" id="4.2.1.20"/>
    </reaction>
</comment>
<evidence type="ECO:0000256" key="9">
    <source>
        <dbReference type="ARBA" id="ARBA00023239"/>
    </source>
</evidence>
<dbReference type="PANTHER" id="PTHR48077:SF3">
    <property type="entry name" value="TRYPTOPHAN SYNTHASE"/>
    <property type="match status" value="1"/>
</dbReference>
<dbReference type="Gene3D" id="3.40.50.1100">
    <property type="match status" value="2"/>
</dbReference>
<sequence length="393" mass="43143">MRYGVNEQGYYGDFGGAYIPEMLYPNIEELRQQYQAITNDASFKAEFESLLKDYVGRPSPLYLAERLSEKYGANIFLKREDLNHTGSHKINNAIGQILLAERLCKKRIIAETGAGQHGVATATVCALKGIECVVYMGEVDMERQAPNVARMKMLGAKVVPATSGSKTLKDATNEAMRDWINNPLDTHYIIGSVVGPYPYPEMVAKFQSIISLETKKQLLEHTGRELPDYALACVGGGSNAMGMFYHFLDDESVKLIAVEAAGKGVESGHSAATTFLGKEGVLHGSRTILMQTEDGQVVEPYSISAGLDYPGIGPQHAHLYKINRAQYVSITDDEALNAGLLVSQLEGIIPAIESAHAFAYLEKMKFKPNDNVVICLSGRGDKDLDTYIKHFGY</sequence>
<dbReference type="InterPro" id="IPR036052">
    <property type="entry name" value="TrpB-like_PALP_sf"/>
</dbReference>
<evidence type="ECO:0000256" key="3">
    <source>
        <dbReference type="ARBA" id="ARBA00009982"/>
    </source>
</evidence>
<proteinExistence type="inferred from homology"/>
<dbReference type="AlphaFoldDB" id="A0A6I4HW87"/>
<evidence type="ECO:0000259" key="12">
    <source>
        <dbReference type="Pfam" id="PF00291"/>
    </source>
</evidence>
<feature type="modified residue" description="N6-(pyridoxal phosphate)lysine" evidence="11">
    <location>
        <position position="89"/>
    </location>
</feature>
<evidence type="ECO:0000256" key="5">
    <source>
        <dbReference type="ARBA" id="ARBA00022605"/>
    </source>
</evidence>
<dbReference type="KEGG" id="mgik:GO620_005790"/>
<dbReference type="HAMAP" id="MF_00133">
    <property type="entry name" value="Trp_synth_beta"/>
    <property type="match status" value="1"/>
</dbReference>
<dbReference type="FunFam" id="3.40.50.1100:FF:000001">
    <property type="entry name" value="Tryptophan synthase beta chain"/>
    <property type="match status" value="1"/>
</dbReference>
<keyword evidence="8 11" id="KW-0057">Aromatic amino acid biosynthesis</keyword>
<protein>
    <recommendedName>
        <fullName evidence="11">Tryptophan synthase beta chain</fullName>
        <ecNumber evidence="11">4.2.1.20</ecNumber>
    </recommendedName>
</protein>
<keyword evidence="7 11" id="KW-0663">Pyridoxal phosphate</keyword>
<keyword evidence="5 11" id="KW-0028">Amino-acid biosynthesis</keyword>
<evidence type="ECO:0000256" key="1">
    <source>
        <dbReference type="ARBA" id="ARBA00001933"/>
    </source>
</evidence>
<dbReference type="FunFam" id="3.40.50.1100:FF:000004">
    <property type="entry name" value="Tryptophan synthase beta chain"/>
    <property type="match status" value="1"/>
</dbReference>
<dbReference type="PANTHER" id="PTHR48077">
    <property type="entry name" value="TRYPTOPHAN SYNTHASE-RELATED"/>
    <property type="match status" value="1"/>
</dbReference>
<evidence type="ECO:0000256" key="10">
    <source>
        <dbReference type="ARBA" id="ARBA00049047"/>
    </source>
</evidence>
<keyword evidence="14" id="KW-1185">Reference proteome</keyword>
<dbReference type="InterPro" id="IPR006654">
    <property type="entry name" value="Trp_synth_beta"/>
</dbReference>
<dbReference type="EMBL" id="CP066775">
    <property type="protein sequence ID" value="QQL50963.1"/>
    <property type="molecule type" value="Genomic_DNA"/>
</dbReference>
<dbReference type="GO" id="GO:0005737">
    <property type="term" value="C:cytoplasm"/>
    <property type="evidence" value="ECO:0007669"/>
    <property type="project" value="TreeGrafter"/>
</dbReference>
<comment type="function">
    <text evidence="11">The beta subunit is responsible for the synthesis of L-tryptophan from indole and L-serine.</text>
</comment>
<dbReference type="EC" id="4.2.1.20" evidence="11"/>
<evidence type="ECO:0000256" key="6">
    <source>
        <dbReference type="ARBA" id="ARBA00022822"/>
    </source>
</evidence>
<keyword evidence="6 11" id="KW-0822">Tryptophan biosynthesis</keyword>
<evidence type="ECO:0000313" key="13">
    <source>
        <dbReference type="EMBL" id="QQL50963.1"/>
    </source>
</evidence>
<dbReference type="InterPro" id="IPR023026">
    <property type="entry name" value="Trp_synth_beta/beta-like"/>
</dbReference>
<evidence type="ECO:0000256" key="2">
    <source>
        <dbReference type="ARBA" id="ARBA00004733"/>
    </source>
</evidence>
<comment type="similarity">
    <text evidence="3 11">Belongs to the TrpB family.</text>
</comment>
<dbReference type="PIRSF" id="PIRSF001413">
    <property type="entry name" value="Trp_syn_beta"/>
    <property type="match status" value="1"/>
</dbReference>
<dbReference type="PROSITE" id="PS00168">
    <property type="entry name" value="TRP_SYNTHASE_BETA"/>
    <property type="match status" value="1"/>
</dbReference>
<evidence type="ECO:0000313" key="14">
    <source>
        <dbReference type="Proteomes" id="UP000429232"/>
    </source>
</evidence>
<organism evidence="13 14">
    <name type="scientific">Mucilaginibacter ginkgonis</name>
    <dbReference type="NCBI Taxonomy" id="2682091"/>
    <lineage>
        <taxon>Bacteria</taxon>
        <taxon>Pseudomonadati</taxon>
        <taxon>Bacteroidota</taxon>
        <taxon>Sphingobacteriia</taxon>
        <taxon>Sphingobacteriales</taxon>
        <taxon>Sphingobacteriaceae</taxon>
        <taxon>Mucilaginibacter</taxon>
    </lineage>
</organism>
<dbReference type="UniPathway" id="UPA00035">
    <property type="reaction ID" value="UER00044"/>
</dbReference>
<comment type="subunit">
    <text evidence="4 11">Tetramer of two alpha and two beta chains.</text>
</comment>
<dbReference type="InterPro" id="IPR001926">
    <property type="entry name" value="TrpB-like_PALP"/>
</dbReference>
<comment type="cofactor">
    <cofactor evidence="1 11">
        <name>pyridoxal 5'-phosphate</name>
        <dbReference type="ChEBI" id="CHEBI:597326"/>
    </cofactor>
</comment>
<dbReference type="GO" id="GO:0004834">
    <property type="term" value="F:tryptophan synthase activity"/>
    <property type="evidence" value="ECO:0007669"/>
    <property type="project" value="UniProtKB-UniRule"/>
</dbReference>
<dbReference type="Pfam" id="PF00291">
    <property type="entry name" value="PALP"/>
    <property type="match status" value="1"/>
</dbReference>
<name>A0A6I4HW87_9SPHI</name>
<accession>A0A6I4HW87</accession>
<dbReference type="CDD" id="cd06446">
    <property type="entry name" value="Trp-synth_B"/>
    <property type="match status" value="1"/>
</dbReference>
<evidence type="ECO:0000256" key="8">
    <source>
        <dbReference type="ARBA" id="ARBA00023141"/>
    </source>
</evidence>
<dbReference type="SUPFAM" id="SSF53686">
    <property type="entry name" value="Tryptophan synthase beta subunit-like PLP-dependent enzymes"/>
    <property type="match status" value="1"/>
</dbReference>
<dbReference type="InterPro" id="IPR006653">
    <property type="entry name" value="Trp_synth_b_CS"/>
</dbReference>
<dbReference type="NCBIfam" id="TIGR00263">
    <property type="entry name" value="trpB"/>
    <property type="match status" value="1"/>
</dbReference>
<dbReference type="RefSeq" id="WP_157523541.1">
    <property type="nucleotide sequence ID" value="NZ_CP066775.1"/>
</dbReference>
<comment type="pathway">
    <text evidence="2 11">Amino-acid biosynthesis; L-tryptophan biosynthesis; L-tryptophan from chorismate: step 5/5.</text>
</comment>
<feature type="domain" description="Tryptophan synthase beta chain-like PALP" evidence="12">
    <location>
        <begin position="56"/>
        <end position="378"/>
    </location>
</feature>
<evidence type="ECO:0000256" key="11">
    <source>
        <dbReference type="HAMAP-Rule" id="MF_00133"/>
    </source>
</evidence>
<evidence type="ECO:0000256" key="4">
    <source>
        <dbReference type="ARBA" id="ARBA00011270"/>
    </source>
</evidence>
<keyword evidence="9 11" id="KW-0456">Lyase</keyword>
<reference evidence="13 14" key="1">
    <citation type="submission" date="2020-12" db="EMBL/GenBank/DDBJ databases">
        <title>HMF7856_wgs.fasta genome submission.</title>
        <authorList>
            <person name="Kang H."/>
            <person name="Kim H."/>
            <person name="Joh K."/>
        </authorList>
    </citation>
    <scope>NUCLEOTIDE SEQUENCE [LARGE SCALE GENOMIC DNA]</scope>
    <source>
        <strain evidence="13 14">HMF7856</strain>
    </source>
</reference>
<gene>
    <name evidence="11 13" type="primary">trpB</name>
    <name evidence="13" type="ORF">GO620_005790</name>
</gene>